<dbReference type="InterPro" id="IPR011856">
    <property type="entry name" value="tRNA_endonuc-like_dom_sf"/>
</dbReference>
<keyword evidence="4" id="KW-0255">Endonuclease</keyword>
<evidence type="ECO:0000259" key="2">
    <source>
        <dbReference type="Pfam" id="PF01396"/>
    </source>
</evidence>
<keyword evidence="1" id="KW-1133">Transmembrane helix</keyword>
<accession>A0A432WKI6</accession>
<evidence type="ECO:0000313" key="5">
    <source>
        <dbReference type="Proteomes" id="UP000288405"/>
    </source>
</evidence>
<keyword evidence="1" id="KW-0812">Transmembrane</keyword>
<dbReference type="Pfam" id="PF04471">
    <property type="entry name" value="Mrr_cat"/>
    <property type="match status" value="1"/>
</dbReference>
<keyword evidence="5" id="KW-1185">Reference proteome</keyword>
<proteinExistence type="predicted"/>
<feature type="transmembrane region" description="Helical" evidence="1">
    <location>
        <begin position="55"/>
        <end position="81"/>
    </location>
</feature>
<dbReference type="InterPro" id="IPR011335">
    <property type="entry name" value="Restrct_endonuc-II-like"/>
</dbReference>
<dbReference type="SUPFAM" id="SSF52980">
    <property type="entry name" value="Restriction endonuclease-like"/>
    <property type="match status" value="1"/>
</dbReference>
<dbReference type="EMBL" id="PIPM01000004">
    <property type="protein sequence ID" value="RUO34284.1"/>
    <property type="molecule type" value="Genomic_DNA"/>
</dbReference>
<dbReference type="PANTHER" id="PTHR30015">
    <property type="entry name" value="MRR RESTRICTION SYSTEM PROTEIN"/>
    <property type="match status" value="1"/>
</dbReference>
<evidence type="ECO:0000313" key="4">
    <source>
        <dbReference type="EMBL" id="RUO34284.1"/>
    </source>
</evidence>
<organism evidence="4 5">
    <name type="scientific">Aliidiomarina sanyensis</name>
    <dbReference type="NCBI Taxonomy" id="1249555"/>
    <lineage>
        <taxon>Bacteria</taxon>
        <taxon>Pseudomonadati</taxon>
        <taxon>Pseudomonadota</taxon>
        <taxon>Gammaproteobacteria</taxon>
        <taxon>Alteromonadales</taxon>
        <taxon>Idiomarinaceae</taxon>
        <taxon>Aliidiomarina</taxon>
    </lineage>
</organism>
<dbReference type="PANTHER" id="PTHR30015:SF7">
    <property type="entry name" value="TYPE IV METHYL-DIRECTED RESTRICTION ENZYME ECOKMRR"/>
    <property type="match status" value="1"/>
</dbReference>
<feature type="domain" description="Restriction endonuclease type IV Mrr" evidence="3">
    <location>
        <begin position="111"/>
        <end position="216"/>
    </location>
</feature>
<comment type="caution">
    <text evidence="4">The sequence shown here is derived from an EMBL/GenBank/DDBJ whole genome shotgun (WGS) entry which is preliminary data.</text>
</comment>
<keyword evidence="1" id="KW-0472">Membrane</keyword>
<sequence length="274" mass="30697">MARKTTADALFEIAKTLPWWLSLSLAAVFFFGAPIIIDTLWPVQPSTTENATAYIFYFSLLMVVQYIFPFALVMGCIASLLEKARASRLLKNVRVRGQVGTMARSSAFNPVTWRDFERIAAAYFREQGFRVYETKSGPDGGIDLELYKDSELYVVQCKHWKTQQVPVQKVRELYGVMAAMDAVGGFFVASGEFTKEALRFARDKNIILLNGDDILKRVDSEVQPQAAPSKHSILCPACNSEMVIRTATRGVNAGRQFYGCSRYPQCKGIVNITD</sequence>
<protein>
    <submittedName>
        <fullName evidence="4">Endonuclease</fullName>
    </submittedName>
</protein>
<dbReference type="GO" id="GO:0006265">
    <property type="term" value="P:DNA topological change"/>
    <property type="evidence" value="ECO:0007669"/>
    <property type="project" value="InterPro"/>
</dbReference>
<dbReference type="GO" id="GO:0003916">
    <property type="term" value="F:DNA topoisomerase activity"/>
    <property type="evidence" value="ECO:0007669"/>
    <property type="project" value="InterPro"/>
</dbReference>
<gene>
    <name evidence="4" type="ORF">CWE11_06045</name>
</gene>
<dbReference type="GO" id="GO:0003677">
    <property type="term" value="F:DNA binding"/>
    <property type="evidence" value="ECO:0007669"/>
    <property type="project" value="InterPro"/>
</dbReference>
<dbReference type="GO" id="GO:0005694">
    <property type="term" value="C:chromosome"/>
    <property type="evidence" value="ECO:0007669"/>
    <property type="project" value="InterPro"/>
</dbReference>
<name>A0A432WKI6_9GAMM</name>
<dbReference type="Gene3D" id="3.30.65.10">
    <property type="entry name" value="Bacterial Topoisomerase I, domain 1"/>
    <property type="match status" value="1"/>
</dbReference>
<feature type="domain" description="DNA topoisomerase type IA zn finger" evidence="2">
    <location>
        <begin position="234"/>
        <end position="272"/>
    </location>
</feature>
<dbReference type="InterPro" id="IPR007560">
    <property type="entry name" value="Restrct_endonuc_IV_Mrr"/>
</dbReference>
<dbReference type="AlphaFoldDB" id="A0A432WKI6"/>
<dbReference type="InterPro" id="IPR052906">
    <property type="entry name" value="Type_IV_Methyl-Rstrct_Enzyme"/>
</dbReference>
<dbReference type="RefSeq" id="WP_126776701.1">
    <property type="nucleotide sequence ID" value="NZ_PIPM01000004.1"/>
</dbReference>
<dbReference type="GO" id="GO:0009307">
    <property type="term" value="P:DNA restriction-modification system"/>
    <property type="evidence" value="ECO:0007669"/>
    <property type="project" value="InterPro"/>
</dbReference>
<keyword evidence="4" id="KW-0378">Hydrolase</keyword>
<dbReference type="Gene3D" id="3.40.1350.10">
    <property type="match status" value="1"/>
</dbReference>
<evidence type="ECO:0000259" key="3">
    <source>
        <dbReference type="Pfam" id="PF04471"/>
    </source>
</evidence>
<dbReference type="OrthoDB" id="5782056at2"/>
<dbReference type="GO" id="GO:0015666">
    <property type="term" value="F:restriction endodeoxyribonuclease activity"/>
    <property type="evidence" value="ECO:0007669"/>
    <property type="project" value="TreeGrafter"/>
</dbReference>
<dbReference type="Pfam" id="PF01396">
    <property type="entry name" value="Zn_ribbon_Top1"/>
    <property type="match status" value="1"/>
</dbReference>
<feature type="transmembrane region" description="Helical" evidence="1">
    <location>
        <begin position="20"/>
        <end position="43"/>
    </location>
</feature>
<keyword evidence="4" id="KW-0540">Nuclease</keyword>
<reference evidence="4 5" key="1">
    <citation type="journal article" date="2011" name="Front. Microbiol.">
        <title>Genomic signatures of strain selection and enhancement in Bacillus atrophaeus var. globigii, a historical biowarfare simulant.</title>
        <authorList>
            <person name="Gibbons H.S."/>
            <person name="Broomall S.M."/>
            <person name="McNew L.A."/>
            <person name="Daligault H."/>
            <person name="Chapman C."/>
            <person name="Bruce D."/>
            <person name="Karavis M."/>
            <person name="Krepps M."/>
            <person name="McGregor P.A."/>
            <person name="Hong C."/>
            <person name="Park K.H."/>
            <person name="Akmal A."/>
            <person name="Feldman A."/>
            <person name="Lin J.S."/>
            <person name="Chang W.E."/>
            <person name="Higgs B.W."/>
            <person name="Demirev P."/>
            <person name="Lindquist J."/>
            <person name="Liem A."/>
            <person name="Fochler E."/>
            <person name="Read T.D."/>
            <person name="Tapia R."/>
            <person name="Johnson S."/>
            <person name="Bishop-Lilly K.A."/>
            <person name="Detter C."/>
            <person name="Han C."/>
            <person name="Sozhamannan S."/>
            <person name="Rosenzweig C.N."/>
            <person name="Skowronski E.W."/>
        </authorList>
    </citation>
    <scope>NUCLEOTIDE SEQUENCE [LARGE SCALE GENOMIC DNA]</scope>
    <source>
        <strain evidence="4 5">GYP-17</strain>
    </source>
</reference>
<dbReference type="InterPro" id="IPR013498">
    <property type="entry name" value="Topo_IA_Znf"/>
</dbReference>
<evidence type="ECO:0000256" key="1">
    <source>
        <dbReference type="SAM" id="Phobius"/>
    </source>
</evidence>
<dbReference type="SUPFAM" id="SSF57783">
    <property type="entry name" value="Zinc beta-ribbon"/>
    <property type="match status" value="1"/>
</dbReference>
<dbReference type="Proteomes" id="UP000288405">
    <property type="component" value="Unassembled WGS sequence"/>
</dbReference>